<evidence type="ECO:0000313" key="1">
    <source>
        <dbReference type="EMBL" id="KFN02325.1"/>
    </source>
</evidence>
<organism evidence="1 3">
    <name type="scientific">Bacillus clarus</name>
    <dbReference type="NCBI Taxonomy" id="2338372"/>
    <lineage>
        <taxon>Bacteria</taxon>
        <taxon>Bacillati</taxon>
        <taxon>Bacillota</taxon>
        <taxon>Bacilli</taxon>
        <taxon>Bacillales</taxon>
        <taxon>Bacillaceae</taxon>
        <taxon>Bacillus</taxon>
        <taxon>Bacillus cereus group</taxon>
    </lineage>
</organism>
<dbReference type="EMBL" id="QVOD01000071">
    <property type="protein sequence ID" value="RFT62378.1"/>
    <property type="molecule type" value="Genomic_DNA"/>
</dbReference>
<dbReference type="RefSeq" id="WP_042978942.1">
    <property type="nucleotide sequence ID" value="NZ_JMQC01000008.1"/>
</dbReference>
<accession>A0A090YV87</accession>
<comment type="caution">
    <text evidence="1">The sequence shown here is derived from an EMBL/GenBank/DDBJ whole genome shotgun (WGS) entry which is preliminary data.</text>
</comment>
<evidence type="ECO:0000313" key="2">
    <source>
        <dbReference type="EMBL" id="RFT62378.1"/>
    </source>
</evidence>
<dbReference type="InterPro" id="IPR028185">
    <property type="entry name" value="Imm70"/>
</dbReference>
<sequence>MSVVGFGVDSFFYETEHPDFLHSFFSTISYHTEPEGWGTKYTLLMKDLYFNKLNWQDASEALKNVEEIRETLSKIPPSEVIWDIENLTKKPPYGDKIPEDITNLAAYYTTERGKAFLTLLRNARKGSVEEKQDGTIGKMG</sequence>
<reference evidence="2 4" key="2">
    <citation type="submission" date="2018-08" db="EMBL/GenBank/DDBJ databases">
        <title>Bacillus clarus sp. nov. strain PS00077A.</title>
        <authorList>
            <person name="Mendez Acevedo M."/>
            <person name="Carroll L."/>
            <person name="Mukherjee M."/>
            <person name="Wiedmann M."/>
            <person name="Kovac J."/>
        </authorList>
    </citation>
    <scope>NUCLEOTIDE SEQUENCE [LARGE SCALE GENOMIC DNA]</scope>
    <source>
        <strain evidence="2 4">PS00077A</strain>
    </source>
</reference>
<protein>
    <submittedName>
        <fullName evidence="1">Immunity 42 family protein</fullName>
    </submittedName>
</protein>
<proteinExistence type="predicted"/>
<reference evidence="1 3" key="1">
    <citation type="submission" date="2014-04" db="EMBL/GenBank/DDBJ databases">
        <authorList>
            <person name="Bishop-Lilly K.A."/>
            <person name="Broomall S.M."/>
            <person name="Chain P.S."/>
            <person name="Chertkov O."/>
            <person name="Coyne S.R."/>
            <person name="Daligault H.E."/>
            <person name="Davenport K.W."/>
            <person name="Erkkila T."/>
            <person name="Frey K.G."/>
            <person name="Gibbons H.S."/>
            <person name="Gu W."/>
            <person name="Jaissle J."/>
            <person name="Johnson S.L."/>
            <person name="Koroleva G.I."/>
            <person name="Ladner J.T."/>
            <person name="Lo C.-C."/>
            <person name="Minogue T.D."/>
            <person name="Munk C."/>
            <person name="Palacios G.F."/>
            <person name="Redden C.L."/>
            <person name="Rosenzweig C.N."/>
            <person name="Scholz M.B."/>
            <person name="Teshima H."/>
            <person name="Xu Y."/>
        </authorList>
    </citation>
    <scope>NUCLEOTIDE SEQUENCE [LARGE SCALE GENOMIC DNA]</scope>
    <source>
        <strain evidence="1 3">BHP</strain>
    </source>
</reference>
<dbReference type="AlphaFoldDB" id="A0A090YV87"/>
<dbReference type="Proteomes" id="UP000264294">
    <property type="component" value="Unassembled WGS sequence"/>
</dbReference>
<dbReference type="Pfam" id="PF15601">
    <property type="entry name" value="Imm70"/>
    <property type="match status" value="1"/>
</dbReference>
<dbReference type="EMBL" id="JMQC01000008">
    <property type="protein sequence ID" value="KFN02325.1"/>
    <property type="molecule type" value="Genomic_DNA"/>
</dbReference>
<gene>
    <name evidence="2" type="ORF">D0U04_28365</name>
    <name evidence="1" type="ORF">DJ93_247</name>
</gene>
<name>A0A090YV87_9BACI</name>
<evidence type="ECO:0000313" key="3">
    <source>
        <dbReference type="Proteomes" id="UP000029389"/>
    </source>
</evidence>
<keyword evidence="4" id="KW-1185">Reference proteome</keyword>
<dbReference type="PATRIC" id="fig|1405.8.peg.415"/>
<dbReference type="Proteomes" id="UP000029389">
    <property type="component" value="Unassembled WGS sequence"/>
</dbReference>
<evidence type="ECO:0000313" key="4">
    <source>
        <dbReference type="Proteomes" id="UP000264294"/>
    </source>
</evidence>